<dbReference type="VEuPathDB" id="FungiDB:P168DRAFT_95226"/>
<feature type="compositionally biased region" description="Polar residues" evidence="1">
    <location>
        <begin position="63"/>
        <end position="74"/>
    </location>
</feature>
<evidence type="ECO:0000313" key="2">
    <source>
        <dbReference type="EMBL" id="PKY07388.1"/>
    </source>
</evidence>
<comment type="caution">
    <text evidence="2">The sequence shown here is derived from an EMBL/GenBank/DDBJ whole genome shotgun (WGS) entry which is preliminary data.</text>
</comment>
<sequence length="159" mass="18429">MLQRVRTKHNTTYHTPIHIPFQPYVYIYLHTSDKRYPNNPSIQTIHPHLTCHHKPQQEPPRANTKQKPRQSSPAQPIPARQPASPPAKHEYPVEVERRCQQQATHAHCQRQHQQCSSVLDNYRIGAGCCDLSNTQLFTCIYLSTRVDAYLLRSARETNS</sequence>
<dbReference type="EMBL" id="MSFM01000002">
    <property type="protein sequence ID" value="PKY07388.1"/>
    <property type="molecule type" value="Genomic_DNA"/>
</dbReference>
<evidence type="ECO:0000313" key="3">
    <source>
        <dbReference type="Proteomes" id="UP000234254"/>
    </source>
</evidence>
<name>A0A2I1DC07_ASPC2</name>
<feature type="region of interest" description="Disordered" evidence="1">
    <location>
        <begin position="51"/>
        <end position="93"/>
    </location>
</feature>
<protein>
    <submittedName>
        <fullName evidence="2">Uncharacterized protein</fullName>
    </submittedName>
</protein>
<accession>A0A2I1DC07</accession>
<reference evidence="2" key="1">
    <citation type="submission" date="2016-12" db="EMBL/GenBank/DDBJ databases">
        <title>The genomes of Aspergillus section Nigri reveals drivers in fungal speciation.</title>
        <authorList>
            <consortium name="DOE Joint Genome Institute"/>
            <person name="Vesth T.C."/>
            <person name="Nybo J."/>
            <person name="Theobald S."/>
            <person name="Brandl J."/>
            <person name="Frisvad J.C."/>
            <person name="Nielsen K.F."/>
            <person name="Lyhne E.K."/>
            <person name="Kogle M.E."/>
            <person name="Kuo A."/>
            <person name="Riley R."/>
            <person name="Clum A."/>
            <person name="Nolan M."/>
            <person name="Lipzen A."/>
            <person name="Salamov A."/>
            <person name="Henrissat B."/>
            <person name="Wiebenga A."/>
            <person name="De vries R.P."/>
            <person name="Grigoriev I.V."/>
            <person name="Mortensen U.H."/>
            <person name="Andersen M.R."/>
            <person name="Baker S.E."/>
        </authorList>
    </citation>
    <scope>NUCLEOTIDE SEQUENCE</scope>
    <source>
        <strain evidence="2">IBT 28561</strain>
    </source>
</reference>
<gene>
    <name evidence="2" type="ORF">P168DRAFT_95226</name>
</gene>
<evidence type="ECO:0000256" key="1">
    <source>
        <dbReference type="SAM" id="MobiDB-lite"/>
    </source>
</evidence>
<proteinExistence type="predicted"/>
<dbReference type="GeneID" id="36549763"/>
<keyword evidence="3" id="KW-1185">Reference proteome</keyword>
<dbReference type="RefSeq" id="XP_024695982.1">
    <property type="nucleotide sequence ID" value="XM_024842234.1"/>
</dbReference>
<dbReference type="Proteomes" id="UP000234254">
    <property type="component" value="Unassembled WGS sequence"/>
</dbReference>
<organism evidence="2 3">
    <name type="scientific">Aspergillus campestris (strain IBT 28561)</name>
    <dbReference type="NCBI Taxonomy" id="1392248"/>
    <lineage>
        <taxon>Eukaryota</taxon>
        <taxon>Fungi</taxon>
        <taxon>Dikarya</taxon>
        <taxon>Ascomycota</taxon>
        <taxon>Pezizomycotina</taxon>
        <taxon>Eurotiomycetes</taxon>
        <taxon>Eurotiomycetidae</taxon>
        <taxon>Eurotiales</taxon>
        <taxon>Aspergillaceae</taxon>
        <taxon>Aspergillus</taxon>
        <taxon>Aspergillus subgen. Circumdati</taxon>
    </lineage>
</organism>
<dbReference type="AlphaFoldDB" id="A0A2I1DC07"/>